<dbReference type="PROSITE" id="PS50966">
    <property type="entry name" value="ZF_SWIM"/>
    <property type="match status" value="1"/>
</dbReference>
<evidence type="ECO:0000313" key="4">
    <source>
        <dbReference type="Proteomes" id="UP000243308"/>
    </source>
</evidence>
<dbReference type="EMBL" id="KN042432">
    <property type="protein sequence ID" value="KFH62291.1"/>
    <property type="molecule type" value="Genomic_DNA"/>
</dbReference>
<dbReference type="PANTHER" id="PTHR48159">
    <property type="entry name" value="MULE DOMAIN-CONTAINING PROTEIN"/>
    <property type="match status" value="1"/>
</dbReference>
<dbReference type="OrthoDB" id="2437316at2759"/>
<keyword evidence="1" id="KW-0479">Metal-binding</keyword>
<sequence length="317" mass="37352">MYEPSIEKAHDLVKKLYLDHAHRPKFLAYLDKHYLKDKKCQSWMLCYRQDLTVPSIDTNNYIESWHNSLKTHFFKDRRQRRPDNVIYIMVKAVIPFFQRKLNHSRLNVGRMTAVQRRAMEMRIKARNHITAQRGRGYSGQFVFASENDRLILRVRSFQDDVIMQGILEGTFYTIQLEPTTDEEDGLEDLPLIVSCSCISFRRSQECCKHIAVVILEKRPMQFKRPIASWTDTEEAPTDTDMVEDAEVVVGIPPKAKKQIWRAQNNFTKELSKIVSPLHIDDSMQETVDEIQYQIQLLCEKLVGTDVARRRDRQFEKK</sequence>
<accession>A0A086TK14</accession>
<dbReference type="Pfam" id="PF04434">
    <property type="entry name" value="SWIM"/>
    <property type="match status" value="1"/>
</dbReference>
<keyword evidence="1" id="KW-0863">Zinc-finger</keyword>
<evidence type="ECO:0000256" key="1">
    <source>
        <dbReference type="PROSITE-ProRule" id="PRU00325"/>
    </source>
</evidence>
<dbReference type="PANTHER" id="PTHR48159:SF1">
    <property type="entry name" value="MEMBRANE-ASSOCIATED GIANT PROTEIN ANTIGEN, PUTATIVE-RELATED"/>
    <property type="match status" value="1"/>
</dbReference>
<reference evidence="3 4" key="1">
    <citation type="submission" date="2011-02" db="EMBL/GenBank/DDBJ databases">
        <title>The Genome Sequence of Mortierella verticillata NRRL 6337.</title>
        <authorList>
            <consortium name="The Broad Institute Genome Sequencing Platform"/>
            <person name="Russ C."/>
            <person name="Cuomo C."/>
            <person name="Burger G."/>
            <person name="Gray M.W."/>
            <person name="Holland P.W.H."/>
            <person name="King N."/>
            <person name="Lang F.B.F."/>
            <person name="Roger A.J."/>
            <person name="Ruiz-Trillo I."/>
            <person name="Young S.K."/>
            <person name="Zeng Q."/>
            <person name="Gargeya S."/>
            <person name="Alvarado L."/>
            <person name="Berlin A."/>
            <person name="Chapman S.B."/>
            <person name="Chen Z."/>
            <person name="Freedman E."/>
            <person name="Gellesch M."/>
            <person name="Goldberg J."/>
            <person name="Griggs A."/>
            <person name="Gujja S."/>
            <person name="Heilman E."/>
            <person name="Heiman D."/>
            <person name="Howarth C."/>
            <person name="Mehta T."/>
            <person name="Neiman D."/>
            <person name="Pearson M."/>
            <person name="Roberts A."/>
            <person name="Saif S."/>
            <person name="Shea T."/>
            <person name="Shenoy N."/>
            <person name="Sisk P."/>
            <person name="Stolte C."/>
            <person name="Sykes S."/>
            <person name="White J."/>
            <person name="Yandava C."/>
            <person name="Haas B."/>
            <person name="Nusbaum C."/>
            <person name="Birren B."/>
        </authorList>
    </citation>
    <scope>NUCLEOTIDE SEQUENCE [LARGE SCALE GENOMIC DNA]</scope>
    <source>
        <strain evidence="3 4">NRRL 6337</strain>
    </source>
</reference>
<feature type="domain" description="SWIM-type" evidence="2">
    <location>
        <begin position="172"/>
        <end position="218"/>
    </location>
</feature>
<name>A0A086TK14_9FUNG</name>
<evidence type="ECO:0000313" key="3">
    <source>
        <dbReference type="EMBL" id="KFH62291.1"/>
    </source>
</evidence>
<organism evidence="3 4">
    <name type="scientific">Podila verticillata NRRL 6337</name>
    <dbReference type="NCBI Taxonomy" id="1069443"/>
    <lineage>
        <taxon>Eukaryota</taxon>
        <taxon>Fungi</taxon>
        <taxon>Fungi incertae sedis</taxon>
        <taxon>Mucoromycota</taxon>
        <taxon>Mortierellomycotina</taxon>
        <taxon>Mortierellomycetes</taxon>
        <taxon>Mortierellales</taxon>
        <taxon>Mortierellaceae</taxon>
        <taxon>Podila</taxon>
    </lineage>
</organism>
<dbReference type="AlphaFoldDB" id="A0A086TK14"/>
<gene>
    <name evidence="3" type="ORF">MVEG_11502</name>
</gene>
<dbReference type="Proteomes" id="UP000243308">
    <property type="component" value="Unassembled WGS sequence"/>
</dbReference>
<keyword evidence="4" id="KW-1185">Reference proteome</keyword>
<protein>
    <recommendedName>
        <fullName evidence="2">SWIM-type domain-containing protein</fullName>
    </recommendedName>
</protein>
<evidence type="ECO:0000259" key="2">
    <source>
        <dbReference type="PROSITE" id="PS50966"/>
    </source>
</evidence>
<proteinExistence type="predicted"/>
<keyword evidence="1" id="KW-0862">Zinc</keyword>
<dbReference type="InterPro" id="IPR007527">
    <property type="entry name" value="Znf_SWIM"/>
</dbReference>
<dbReference type="GO" id="GO:0008270">
    <property type="term" value="F:zinc ion binding"/>
    <property type="evidence" value="ECO:0007669"/>
    <property type="project" value="UniProtKB-KW"/>
</dbReference>